<keyword evidence="2" id="KW-0238">DNA-binding</keyword>
<evidence type="ECO:0000313" key="5">
    <source>
        <dbReference type="EMBL" id="WDR04208.1"/>
    </source>
</evidence>
<dbReference type="Pfam" id="PF02311">
    <property type="entry name" value="AraC_binding"/>
    <property type="match status" value="1"/>
</dbReference>
<keyword evidence="3" id="KW-0804">Transcription</keyword>
<proteinExistence type="predicted"/>
<evidence type="ECO:0000256" key="1">
    <source>
        <dbReference type="ARBA" id="ARBA00023015"/>
    </source>
</evidence>
<organism evidence="5 6">
    <name type="scientific">Devosia algicola</name>
    <dbReference type="NCBI Taxonomy" id="3026418"/>
    <lineage>
        <taxon>Bacteria</taxon>
        <taxon>Pseudomonadati</taxon>
        <taxon>Pseudomonadota</taxon>
        <taxon>Alphaproteobacteria</taxon>
        <taxon>Hyphomicrobiales</taxon>
        <taxon>Devosiaceae</taxon>
        <taxon>Devosia</taxon>
    </lineage>
</organism>
<keyword evidence="1" id="KW-0805">Transcription regulation</keyword>
<dbReference type="SUPFAM" id="SSF51215">
    <property type="entry name" value="Regulatory protein AraC"/>
    <property type="match status" value="1"/>
</dbReference>
<evidence type="ECO:0000259" key="4">
    <source>
        <dbReference type="PROSITE" id="PS01124"/>
    </source>
</evidence>
<protein>
    <submittedName>
        <fullName evidence="5">Helix-turn-helix domain-containing protein</fullName>
    </submittedName>
</protein>
<dbReference type="InterPro" id="IPR037923">
    <property type="entry name" value="HTH-like"/>
</dbReference>
<dbReference type="InterPro" id="IPR009057">
    <property type="entry name" value="Homeodomain-like_sf"/>
</dbReference>
<dbReference type="InterPro" id="IPR018060">
    <property type="entry name" value="HTH_AraC"/>
</dbReference>
<keyword evidence="6" id="KW-1185">Reference proteome</keyword>
<dbReference type="PROSITE" id="PS01124">
    <property type="entry name" value="HTH_ARAC_FAMILY_2"/>
    <property type="match status" value="1"/>
</dbReference>
<dbReference type="SUPFAM" id="SSF46689">
    <property type="entry name" value="Homeodomain-like"/>
    <property type="match status" value="2"/>
</dbReference>
<dbReference type="Gene3D" id="2.60.120.280">
    <property type="entry name" value="Regulatory protein AraC"/>
    <property type="match status" value="1"/>
</dbReference>
<sequence length="284" mass="32146">MKNTQGRVSEYSRLLTGHFYKTSGYSTFRDIGAPDWLMVYTAGGMGRFGHEAGEIIVRQDDWVLIQPGARHDYGVESSLAHWELVWVHFDPHPQWLSWLNWPVVHGGLMHLNIGGSVGRGVASRFMQVHQLHNSTLHRREAIAINALEDVLLQCDQHNPRAVREHGDDRVSNAIDFMEQNLQDNIGVDDIAAAVGLSTSRLAHLFRAESGQTPQNYLESLRMRRAAEMLGRTNFRVKHIAATVGYENPLYFSLRFKAWAQKSPTEFRQSATTIETSTGRKLVGR</sequence>
<dbReference type="InterPro" id="IPR050204">
    <property type="entry name" value="AraC_XylS_family_regulators"/>
</dbReference>
<reference evidence="5 6" key="1">
    <citation type="submission" date="2023-02" db="EMBL/GenBank/DDBJ databases">
        <title>Devosia algicola sp. nov., isolated from the phycosphere of marine algae.</title>
        <authorList>
            <person name="Kim J.M."/>
            <person name="Lee J.K."/>
            <person name="Choi B.J."/>
            <person name="Bayburt H."/>
            <person name="Jeon C.O."/>
        </authorList>
    </citation>
    <scope>NUCLEOTIDE SEQUENCE [LARGE SCALE GENOMIC DNA]</scope>
    <source>
        <strain evidence="5 6">G20-9</strain>
    </source>
</reference>
<name>A0ABY7YS94_9HYPH</name>
<evidence type="ECO:0000313" key="6">
    <source>
        <dbReference type="Proteomes" id="UP001220530"/>
    </source>
</evidence>
<evidence type="ECO:0000256" key="3">
    <source>
        <dbReference type="ARBA" id="ARBA00023163"/>
    </source>
</evidence>
<dbReference type="Pfam" id="PF12833">
    <property type="entry name" value="HTH_18"/>
    <property type="match status" value="1"/>
</dbReference>
<dbReference type="EMBL" id="CP118246">
    <property type="protein sequence ID" value="WDR04208.1"/>
    <property type="molecule type" value="Genomic_DNA"/>
</dbReference>
<evidence type="ECO:0000256" key="2">
    <source>
        <dbReference type="ARBA" id="ARBA00023125"/>
    </source>
</evidence>
<dbReference type="Proteomes" id="UP001220530">
    <property type="component" value="Chromosome"/>
</dbReference>
<dbReference type="Gene3D" id="1.10.10.60">
    <property type="entry name" value="Homeodomain-like"/>
    <property type="match status" value="2"/>
</dbReference>
<dbReference type="PANTHER" id="PTHR46796">
    <property type="entry name" value="HTH-TYPE TRANSCRIPTIONAL ACTIVATOR RHAS-RELATED"/>
    <property type="match status" value="1"/>
</dbReference>
<accession>A0ABY7YS94</accession>
<feature type="domain" description="HTH araC/xylS-type" evidence="4">
    <location>
        <begin position="171"/>
        <end position="269"/>
    </location>
</feature>
<dbReference type="SMART" id="SM00342">
    <property type="entry name" value="HTH_ARAC"/>
    <property type="match status" value="1"/>
</dbReference>
<dbReference type="InterPro" id="IPR003313">
    <property type="entry name" value="AraC-bd"/>
</dbReference>
<gene>
    <name evidence="5" type="ORF">PSQ19_02335</name>
</gene>